<evidence type="ECO:0000313" key="2">
    <source>
        <dbReference type="EMBL" id="MXU91950.1"/>
    </source>
</evidence>
<protein>
    <recommendedName>
        <fullName evidence="3">Secreted protein</fullName>
    </recommendedName>
</protein>
<reference evidence="2" key="1">
    <citation type="submission" date="2019-12" db="EMBL/GenBank/DDBJ databases">
        <title>An insight into the sialome of adult female Ixodes ricinus ticks feeding for 6 days.</title>
        <authorList>
            <person name="Perner J."/>
            <person name="Ribeiro J.M.C."/>
        </authorList>
    </citation>
    <scope>NUCLEOTIDE SEQUENCE</scope>
    <source>
        <strain evidence="2">Semi-engorged</strain>
        <tissue evidence="2">Salivary glands</tissue>
    </source>
</reference>
<dbReference type="AlphaFoldDB" id="A0A6B0UQ56"/>
<name>A0A6B0UQ56_IXORI</name>
<sequence>MKSGNLLRSSRLVWLWGVWLVDRRQGSLSTSRRKGESTSRYLDTTYRQNRCRSMPLPHMASWYPLWCRAQATASFCRRSCTVALGSCMANTHALDSHVTGRTVSVRPSRNSRVIEASYVRLNRPASL</sequence>
<dbReference type="EMBL" id="GIFC01009867">
    <property type="protein sequence ID" value="MXU91950.1"/>
    <property type="molecule type" value="Transcribed_RNA"/>
</dbReference>
<feature type="chain" id="PRO_5025618253" description="Secreted protein" evidence="1">
    <location>
        <begin position="27"/>
        <end position="127"/>
    </location>
</feature>
<organism evidence="2">
    <name type="scientific">Ixodes ricinus</name>
    <name type="common">Common tick</name>
    <name type="synonym">Acarus ricinus</name>
    <dbReference type="NCBI Taxonomy" id="34613"/>
    <lineage>
        <taxon>Eukaryota</taxon>
        <taxon>Metazoa</taxon>
        <taxon>Ecdysozoa</taxon>
        <taxon>Arthropoda</taxon>
        <taxon>Chelicerata</taxon>
        <taxon>Arachnida</taxon>
        <taxon>Acari</taxon>
        <taxon>Parasitiformes</taxon>
        <taxon>Ixodida</taxon>
        <taxon>Ixodoidea</taxon>
        <taxon>Ixodidae</taxon>
        <taxon>Ixodinae</taxon>
        <taxon>Ixodes</taxon>
    </lineage>
</organism>
<evidence type="ECO:0000256" key="1">
    <source>
        <dbReference type="SAM" id="SignalP"/>
    </source>
</evidence>
<evidence type="ECO:0008006" key="3">
    <source>
        <dbReference type="Google" id="ProtNLM"/>
    </source>
</evidence>
<feature type="signal peptide" evidence="1">
    <location>
        <begin position="1"/>
        <end position="26"/>
    </location>
</feature>
<proteinExistence type="predicted"/>
<accession>A0A6B0UQ56</accession>
<keyword evidence="1" id="KW-0732">Signal</keyword>